<organism evidence="2 3">
    <name type="scientific">Rhipicephalus microplus</name>
    <name type="common">Cattle tick</name>
    <name type="synonym">Boophilus microplus</name>
    <dbReference type="NCBI Taxonomy" id="6941"/>
    <lineage>
        <taxon>Eukaryota</taxon>
        <taxon>Metazoa</taxon>
        <taxon>Ecdysozoa</taxon>
        <taxon>Arthropoda</taxon>
        <taxon>Chelicerata</taxon>
        <taxon>Arachnida</taxon>
        <taxon>Acari</taxon>
        <taxon>Parasitiformes</taxon>
        <taxon>Ixodida</taxon>
        <taxon>Ixodoidea</taxon>
        <taxon>Ixodidae</taxon>
        <taxon>Rhipicephalinae</taxon>
        <taxon>Rhipicephalus</taxon>
        <taxon>Boophilus</taxon>
    </lineage>
</organism>
<proteinExistence type="predicted"/>
<accession>A0A9J6DMZ2</accession>
<evidence type="ECO:0000256" key="1">
    <source>
        <dbReference type="SAM" id="MobiDB-lite"/>
    </source>
</evidence>
<reference evidence="2" key="2">
    <citation type="submission" date="2021-09" db="EMBL/GenBank/DDBJ databases">
        <authorList>
            <person name="Jia N."/>
            <person name="Wang J."/>
            <person name="Shi W."/>
            <person name="Du L."/>
            <person name="Sun Y."/>
            <person name="Zhan W."/>
            <person name="Jiang J."/>
            <person name="Wang Q."/>
            <person name="Zhang B."/>
            <person name="Ji P."/>
            <person name="Sakyi L.B."/>
            <person name="Cui X."/>
            <person name="Yuan T."/>
            <person name="Jiang B."/>
            <person name="Yang W."/>
            <person name="Lam T.T.-Y."/>
            <person name="Chang Q."/>
            <person name="Ding S."/>
            <person name="Wang X."/>
            <person name="Zhu J."/>
            <person name="Ruan X."/>
            <person name="Zhao L."/>
            <person name="Wei J."/>
            <person name="Que T."/>
            <person name="Du C."/>
            <person name="Cheng J."/>
            <person name="Dai P."/>
            <person name="Han X."/>
            <person name="Huang E."/>
            <person name="Gao Y."/>
            <person name="Liu J."/>
            <person name="Shao H."/>
            <person name="Ye R."/>
            <person name="Li L."/>
            <person name="Wei W."/>
            <person name="Wang X."/>
            <person name="Wang C."/>
            <person name="Huo Q."/>
            <person name="Li W."/>
            <person name="Guo W."/>
            <person name="Chen H."/>
            <person name="Chen S."/>
            <person name="Zhou L."/>
            <person name="Zhou L."/>
            <person name="Ni X."/>
            <person name="Tian J."/>
            <person name="Zhou Y."/>
            <person name="Sheng Y."/>
            <person name="Liu T."/>
            <person name="Pan Y."/>
            <person name="Xia L."/>
            <person name="Li J."/>
            <person name="Zhao F."/>
            <person name="Cao W."/>
        </authorList>
    </citation>
    <scope>NUCLEOTIDE SEQUENCE</scope>
    <source>
        <strain evidence="2">Rmic-2018</strain>
        <tissue evidence="2">Larvae</tissue>
    </source>
</reference>
<evidence type="ECO:0000313" key="3">
    <source>
        <dbReference type="Proteomes" id="UP000821866"/>
    </source>
</evidence>
<dbReference type="VEuPathDB" id="VectorBase:LOC119164622"/>
<reference evidence="2" key="1">
    <citation type="journal article" date="2020" name="Cell">
        <title>Large-Scale Comparative Analyses of Tick Genomes Elucidate Their Genetic Diversity and Vector Capacities.</title>
        <authorList>
            <consortium name="Tick Genome and Microbiome Consortium (TIGMIC)"/>
            <person name="Jia N."/>
            <person name="Wang J."/>
            <person name="Shi W."/>
            <person name="Du L."/>
            <person name="Sun Y."/>
            <person name="Zhan W."/>
            <person name="Jiang J.F."/>
            <person name="Wang Q."/>
            <person name="Zhang B."/>
            <person name="Ji P."/>
            <person name="Bell-Sakyi L."/>
            <person name="Cui X.M."/>
            <person name="Yuan T.T."/>
            <person name="Jiang B.G."/>
            <person name="Yang W.F."/>
            <person name="Lam T.T."/>
            <person name="Chang Q.C."/>
            <person name="Ding S.J."/>
            <person name="Wang X.J."/>
            <person name="Zhu J.G."/>
            <person name="Ruan X.D."/>
            <person name="Zhao L."/>
            <person name="Wei J.T."/>
            <person name="Ye R.Z."/>
            <person name="Que T.C."/>
            <person name="Du C.H."/>
            <person name="Zhou Y.H."/>
            <person name="Cheng J.X."/>
            <person name="Dai P.F."/>
            <person name="Guo W.B."/>
            <person name="Han X.H."/>
            <person name="Huang E.J."/>
            <person name="Li L.F."/>
            <person name="Wei W."/>
            <person name="Gao Y.C."/>
            <person name="Liu J.Z."/>
            <person name="Shao H.Z."/>
            <person name="Wang X."/>
            <person name="Wang C.C."/>
            <person name="Yang T.C."/>
            <person name="Huo Q.B."/>
            <person name="Li W."/>
            <person name="Chen H.Y."/>
            <person name="Chen S.E."/>
            <person name="Zhou L.G."/>
            <person name="Ni X.B."/>
            <person name="Tian J.H."/>
            <person name="Sheng Y."/>
            <person name="Liu T."/>
            <person name="Pan Y.S."/>
            <person name="Xia L.Y."/>
            <person name="Li J."/>
            <person name="Zhao F."/>
            <person name="Cao W.C."/>
        </authorList>
    </citation>
    <scope>NUCLEOTIDE SEQUENCE</scope>
    <source>
        <strain evidence="2">Rmic-2018</strain>
    </source>
</reference>
<keyword evidence="3" id="KW-1185">Reference proteome</keyword>
<dbReference type="AlphaFoldDB" id="A0A9J6DMZ2"/>
<comment type="caution">
    <text evidence="2">The sequence shown here is derived from an EMBL/GenBank/DDBJ whole genome shotgun (WGS) entry which is preliminary data.</text>
</comment>
<sequence>MQSRATGPGPSNLERPSSGEAAWQEGSAISLTTRLLAAGTWKTRSLRTSTSMLVNVMCVDVVSASVSMVTSYLNNSSQTSHLLGDDNDRHRDFVILHAQHVSLTHVKNTLRLISAGSRDSKGCDSHESTAHAVHTAVRGLDMFRARVTPLFIVLGFMLEACHPDVRSRDVHRPRGHRPGSIL</sequence>
<evidence type="ECO:0000313" key="2">
    <source>
        <dbReference type="EMBL" id="KAH8023363.1"/>
    </source>
</evidence>
<dbReference type="EMBL" id="JABSTU010000008">
    <property type="protein sequence ID" value="KAH8023363.1"/>
    <property type="molecule type" value="Genomic_DNA"/>
</dbReference>
<gene>
    <name evidence="2" type="ORF">HPB51_013201</name>
</gene>
<dbReference type="Proteomes" id="UP000821866">
    <property type="component" value="Chromosome 6"/>
</dbReference>
<protein>
    <submittedName>
        <fullName evidence="2">Uncharacterized protein</fullName>
    </submittedName>
</protein>
<name>A0A9J6DMZ2_RHIMP</name>
<feature type="region of interest" description="Disordered" evidence="1">
    <location>
        <begin position="1"/>
        <end position="20"/>
    </location>
</feature>